<evidence type="ECO:0000256" key="3">
    <source>
        <dbReference type="ARBA" id="ARBA00012438"/>
    </source>
</evidence>
<keyword evidence="11" id="KW-0812">Transmembrane</keyword>
<dbReference type="PRINTS" id="PR00344">
    <property type="entry name" value="BCTRLSENSOR"/>
</dbReference>
<keyword evidence="11" id="KW-1133">Transmembrane helix</keyword>
<evidence type="ECO:0000313" key="13">
    <source>
        <dbReference type="EMBL" id="GBO93737.1"/>
    </source>
</evidence>
<dbReference type="PROSITE" id="PS50109">
    <property type="entry name" value="HIS_KIN"/>
    <property type="match status" value="1"/>
</dbReference>
<dbReference type="SUPFAM" id="SSF55874">
    <property type="entry name" value="ATPase domain of HSP90 chaperone/DNA topoisomerase II/histidine kinase"/>
    <property type="match status" value="1"/>
</dbReference>
<dbReference type="SMART" id="SM00387">
    <property type="entry name" value="HATPase_c"/>
    <property type="match status" value="1"/>
</dbReference>
<keyword evidence="10" id="KW-0175">Coiled coil</keyword>
<evidence type="ECO:0000256" key="9">
    <source>
        <dbReference type="ARBA" id="ARBA00023026"/>
    </source>
</evidence>
<feature type="domain" description="Histidine kinase" evidence="12">
    <location>
        <begin position="344"/>
        <end position="559"/>
    </location>
</feature>
<evidence type="ECO:0000256" key="2">
    <source>
        <dbReference type="ARBA" id="ARBA00004651"/>
    </source>
</evidence>
<dbReference type="AlphaFoldDB" id="A0A388SBP0"/>
<dbReference type="InterPro" id="IPR003594">
    <property type="entry name" value="HATPase_dom"/>
</dbReference>
<dbReference type="PANTHER" id="PTHR44936">
    <property type="entry name" value="SENSOR PROTEIN CREC"/>
    <property type="match status" value="1"/>
</dbReference>
<reference evidence="13 14" key="1">
    <citation type="journal article" date="2018" name="Int. J. Syst. Evol. Microbiol.">
        <title>Mesosutterella multiformis gen. nov., sp. nov., a member of the family Sutterellaceae and Sutterella megalosphaeroides sp. nov., isolated from human faeces.</title>
        <authorList>
            <person name="Sakamoto M."/>
            <person name="Ikeyama N."/>
            <person name="Kunihiro T."/>
            <person name="Iino T."/>
            <person name="Yuki M."/>
            <person name="Ohkuma M."/>
        </authorList>
    </citation>
    <scope>NUCLEOTIDE SEQUENCE [LARGE SCALE GENOMIC DNA]</scope>
    <source>
        <strain evidence="13 14">4NBBH2</strain>
    </source>
</reference>
<dbReference type="Gene3D" id="3.40.190.10">
    <property type="entry name" value="Periplasmic binding protein-like II"/>
    <property type="match status" value="1"/>
</dbReference>
<keyword evidence="5" id="KW-0597">Phosphoprotein</keyword>
<evidence type="ECO:0000313" key="14">
    <source>
        <dbReference type="Proteomes" id="UP000266091"/>
    </source>
</evidence>
<keyword evidence="11" id="KW-0472">Membrane</keyword>
<dbReference type="EC" id="2.7.13.3" evidence="3"/>
<dbReference type="SMART" id="SM00388">
    <property type="entry name" value="HisKA"/>
    <property type="match status" value="1"/>
</dbReference>
<comment type="catalytic activity">
    <reaction evidence="1">
        <text>ATP + protein L-histidine = ADP + protein N-phospho-L-histidine.</text>
        <dbReference type="EC" id="2.7.13.3"/>
    </reaction>
</comment>
<dbReference type="Pfam" id="PF00512">
    <property type="entry name" value="HisKA"/>
    <property type="match status" value="1"/>
</dbReference>
<dbReference type="InterPro" id="IPR050980">
    <property type="entry name" value="2C_sensor_his_kinase"/>
</dbReference>
<comment type="caution">
    <text evidence="13">The sequence shown here is derived from an EMBL/GenBank/DDBJ whole genome shotgun (WGS) entry which is preliminary data.</text>
</comment>
<dbReference type="Gene3D" id="1.10.287.130">
    <property type="match status" value="1"/>
</dbReference>
<comment type="subcellular location">
    <subcellularLocation>
        <location evidence="2">Cell membrane</location>
        <topology evidence="2">Multi-pass membrane protein</topology>
    </subcellularLocation>
</comment>
<dbReference type="InterPro" id="IPR036890">
    <property type="entry name" value="HATPase_C_sf"/>
</dbReference>
<gene>
    <name evidence="13" type="ORF">MESMUL_10910</name>
</gene>
<sequence length="568" mass="62514">MDYVKPSDKGTVIEKTAESLRKHFPGRSVEVAPVPASEFGKELTAGKLDFFITSAGQSYRLQQDHGVRVFGTLVQPGYPDPNHGDGAAILVRKSDGITDISALRGRTLLANTSIAFTGFYVPMGEVAKVDPNWETFFSSVKFVGGGSHLAEALTDVAEGKAGVAFARLCFFESWAKDHPDLASKLAVVGEKTEPGEPCRRSTPLYPSWIITGTNRLTPGEARSAELAILNMPPDSHGNYWGIATDFLPVDHLYRTLRIGKYRYLRETTVQMLLREYWPLFIIAVLAAIGLILHAWRSDVLVRRRTEQLKALMDEQQKLQKKALDATKHLDALQKMGALGQVSGMLAHEMRQPLSTMSFYLDGLRMLLKRGVIGPAEKLSEPLSQIERQAKKASDIVDHARSYARSSRLEGRRVWIRLGDALKEAAENYRVSRKTPLRLDVSHADADVWVRIDPLELECVVFNLLKNAGEAAEGADSPAVMLNAIPGNGKIRVEVIDNGPTLDDEAFARLSSPLNSTKEGGLGLGISIVRELLSSYGSHLLYERIPGGGLRASFELECVKENPGEGERK</sequence>
<dbReference type="InterPro" id="IPR003661">
    <property type="entry name" value="HisK_dim/P_dom"/>
</dbReference>
<evidence type="ECO:0000256" key="10">
    <source>
        <dbReference type="SAM" id="Coils"/>
    </source>
</evidence>
<keyword evidence="7 13" id="KW-0418">Kinase</keyword>
<dbReference type="PANTHER" id="PTHR44936:SF9">
    <property type="entry name" value="SENSOR PROTEIN CREC"/>
    <property type="match status" value="1"/>
</dbReference>
<feature type="coiled-coil region" evidence="10">
    <location>
        <begin position="301"/>
        <end position="328"/>
    </location>
</feature>
<evidence type="ECO:0000256" key="6">
    <source>
        <dbReference type="ARBA" id="ARBA00022679"/>
    </source>
</evidence>
<dbReference type="GO" id="GO:0000155">
    <property type="term" value="F:phosphorelay sensor kinase activity"/>
    <property type="evidence" value="ECO:0007669"/>
    <property type="project" value="InterPro"/>
</dbReference>
<keyword evidence="6" id="KW-0808">Transferase</keyword>
<feature type="transmembrane region" description="Helical" evidence="11">
    <location>
        <begin position="276"/>
        <end position="295"/>
    </location>
</feature>
<accession>A0A401LH50</accession>
<dbReference type="Proteomes" id="UP000266091">
    <property type="component" value="Unassembled WGS sequence"/>
</dbReference>
<evidence type="ECO:0000256" key="1">
    <source>
        <dbReference type="ARBA" id="ARBA00000085"/>
    </source>
</evidence>
<dbReference type="Pfam" id="PF12974">
    <property type="entry name" value="Phosphonate-bd"/>
    <property type="match status" value="1"/>
</dbReference>
<evidence type="ECO:0000256" key="7">
    <source>
        <dbReference type="ARBA" id="ARBA00022777"/>
    </source>
</evidence>
<dbReference type="GO" id="GO:0005886">
    <property type="term" value="C:plasma membrane"/>
    <property type="evidence" value="ECO:0007669"/>
    <property type="project" value="UniProtKB-SubCell"/>
</dbReference>
<keyword evidence="4" id="KW-1003">Cell membrane</keyword>
<evidence type="ECO:0000256" key="5">
    <source>
        <dbReference type="ARBA" id="ARBA00022553"/>
    </source>
</evidence>
<keyword evidence="9" id="KW-0843">Virulence</keyword>
<dbReference type="EMBL" id="BGZJ01000001">
    <property type="protein sequence ID" value="GBO93737.1"/>
    <property type="molecule type" value="Genomic_DNA"/>
</dbReference>
<name>A0A388SBP0_9BURK</name>
<dbReference type="InterPro" id="IPR036097">
    <property type="entry name" value="HisK_dim/P_sf"/>
</dbReference>
<proteinExistence type="predicted"/>
<dbReference type="SUPFAM" id="SSF53850">
    <property type="entry name" value="Periplasmic binding protein-like II"/>
    <property type="match status" value="1"/>
</dbReference>
<keyword evidence="14" id="KW-1185">Reference proteome</keyword>
<dbReference type="InterPro" id="IPR004358">
    <property type="entry name" value="Sig_transdc_His_kin-like_C"/>
</dbReference>
<evidence type="ECO:0000259" key="12">
    <source>
        <dbReference type="PROSITE" id="PS50109"/>
    </source>
</evidence>
<dbReference type="SUPFAM" id="SSF47384">
    <property type="entry name" value="Homodimeric domain of signal transducing histidine kinase"/>
    <property type="match status" value="1"/>
</dbReference>
<keyword evidence="8" id="KW-0902">Two-component regulatory system</keyword>
<dbReference type="Gene3D" id="3.30.565.10">
    <property type="entry name" value="Histidine kinase-like ATPase, C-terminal domain"/>
    <property type="match status" value="1"/>
</dbReference>
<accession>A0A388SBP0</accession>
<dbReference type="InterPro" id="IPR005467">
    <property type="entry name" value="His_kinase_dom"/>
</dbReference>
<protein>
    <recommendedName>
        <fullName evidence="3">histidine kinase</fullName>
        <ecNumber evidence="3">2.7.13.3</ecNumber>
    </recommendedName>
</protein>
<evidence type="ECO:0000256" key="4">
    <source>
        <dbReference type="ARBA" id="ARBA00022475"/>
    </source>
</evidence>
<evidence type="ECO:0000256" key="11">
    <source>
        <dbReference type="SAM" id="Phobius"/>
    </source>
</evidence>
<dbReference type="Pfam" id="PF02518">
    <property type="entry name" value="HATPase_c"/>
    <property type="match status" value="1"/>
</dbReference>
<dbReference type="CDD" id="cd00082">
    <property type="entry name" value="HisKA"/>
    <property type="match status" value="1"/>
</dbReference>
<evidence type="ECO:0000256" key="8">
    <source>
        <dbReference type="ARBA" id="ARBA00023012"/>
    </source>
</evidence>
<organism evidence="13 14">
    <name type="scientific">Mesosutterella multiformis</name>
    <dbReference type="NCBI Taxonomy" id="2259133"/>
    <lineage>
        <taxon>Bacteria</taxon>
        <taxon>Pseudomonadati</taxon>
        <taxon>Pseudomonadota</taxon>
        <taxon>Betaproteobacteria</taxon>
        <taxon>Burkholderiales</taxon>
        <taxon>Sutterellaceae</taxon>
        <taxon>Mesosutterella</taxon>
    </lineage>
</organism>